<feature type="compositionally biased region" description="Polar residues" evidence="2">
    <location>
        <begin position="15"/>
        <end position="29"/>
    </location>
</feature>
<feature type="region of interest" description="Disordered" evidence="2">
    <location>
        <begin position="1"/>
        <end position="53"/>
    </location>
</feature>
<dbReference type="InterPro" id="IPR037284">
    <property type="entry name" value="SUF_FeS_clus_asmbl_SufBD_sf"/>
</dbReference>
<evidence type="ECO:0000313" key="5">
    <source>
        <dbReference type="Proteomes" id="UP000070687"/>
    </source>
</evidence>
<feature type="domain" description="SUF system FeS cluster assembly SufBD core" evidence="3">
    <location>
        <begin position="186"/>
        <end position="410"/>
    </location>
</feature>
<evidence type="ECO:0000313" key="4">
    <source>
        <dbReference type="EMBL" id="KXA17851.1"/>
    </source>
</evidence>
<dbReference type="SUPFAM" id="SSF101960">
    <property type="entry name" value="Stabilizer of iron transporter SufD"/>
    <property type="match status" value="1"/>
</dbReference>
<dbReference type="Pfam" id="PF01458">
    <property type="entry name" value="SUFBD_core"/>
    <property type="match status" value="1"/>
</dbReference>
<reference evidence="4 5" key="1">
    <citation type="submission" date="2016-01" db="EMBL/GenBank/DDBJ databases">
        <authorList>
            <person name="Oliw E.H."/>
        </authorList>
    </citation>
    <scope>NUCLEOTIDE SEQUENCE [LARGE SCALE GENOMIC DNA]</scope>
    <source>
        <strain evidence="4 5">PSS_7772B</strain>
    </source>
</reference>
<dbReference type="InterPro" id="IPR000825">
    <property type="entry name" value="SUF_FeS_clus_asmbl_SufBD_core"/>
</dbReference>
<dbReference type="Proteomes" id="UP000070687">
    <property type="component" value="Unassembled WGS sequence"/>
</dbReference>
<accession>A0A133NNI3</accession>
<dbReference type="PANTHER" id="PTHR43575:SF1">
    <property type="entry name" value="PROTEIN ABCI7, CHLOROPLASTIC"/>
    <property type="match status" value="1"/>
</dbReference>
<evidence type="ECO:0000256" key="2">
    <source>
        <dbReference type="SAM" id="MobiDB-lite"/>
    </source>
</evidence>
<sequence length="440" mass="48158">MSEIASSENMEDTGFKNTMSENITDSKNSSARKEITIPVADPNDPYAVPAAMPSSADKSVRSFNVEDFAIPTRKQEDWRYTPVERIPEFFERFEPSNSIQVTLEGVDGAALDDSYVGSDGSVSLQVKPQNEAPHTDMKPSDRAAAVAWNAAKQAHVLHVSGEIKKPIVLKIQGNLANSANENAVQSLDALHLVIEADSRSNADIIIEHTGCAKLAEGVEIILGKHAHVSTTFIQEWDSGSKHVGNQRIHVGEGASLRHTMVTLGGDVVRIRMDQDFGGEQGDLNMLGMYFVDPGEHVEHRTMVVHNYPECKSRVVYKGALEGKGAHSTWVGNALIKPEAPGTDSYELNRNLVLTPGAIADSEPNLEIENGNIIGAGHASSVGRFDDEELFYLQSRGVSEIEARKLVVRGFFNELIEEIGVPEIVDHLMKAIERRLARTEE</sequence>
<evidence type="ECO:0000256" key="1">
    <source>
        <dbReference type="ARBA" id="ARBA00043967"/>
    </source>
</evidence>
<dbReference type="PATRIC" id="fig|2702.100.peg.1408"/>
<gene>
    <name evidence="4" type="ORF">HMPREF3208_01419</name>
</gene>
<dbReference type="EMBL" id="LRQB01000106">
    <property type="protein sequence ID" value="KXA17851.1"/>
    <property type="molecule type" value="Genomic_DNA"/>
</dbReference>
<proteinExistence type="inferred from homology"/>
<dbReference type="GO" id="GO:0016226">
    <property type="term" value="P:iron-sulfur cluster assembly"/>
    <property type="evidence" value="ECO:0007669"/>
    <property type="project" value="InterPro"/>
</dbReference>
<comment type="caution">
    <text evidence="4">The sequence shown here is derived from an EMBL/GenBank/DDBJ whole genome shotgun (WGS) entry which is preliminary data.</text>
</comment>
<comment type="similarity">
    <text evidence="1">Belongs to the iron-sulfur cluster assembly SufBD family.</text>
</comment>
<name>A0A133NNI3_GARVA</name>
<dbReference type="InterPro" id="IPR055346">
    <property type="entry name" value="Fe-S_cluster_assembly_SufBD"/>
</dbReference>
<dbReference type="eggNOG" id="COG0719">
    <property type="taxonomic scope" value="Bacteria"/>
</dbReference>
<dbReference type="PANTHER" id="PTHR43575">
    <property type="entry name" value="PROTEIN ABCI7, CHLOROPLASTIC"/>
    <property type="match status" value="1"/>
</dbReference>
<evidence type="ECO:0000259" key="3">
    <source>
        <dbReference type="Pfam" id="PF01458"/>
    </source>
</evidence>
<organism evidence="4 5">
    <name type="scientific">Gardnerella vaginalis</name>
    <dbReference type="NCBI Taxonomy" id="2702"/>
    <lineage>
        <taxon>Bacteria</taxon>
        <taxon>Bacillati</taxon>
        <taxon>Actinomycetota</taxon>
        <taxon>Actinomycetes</taxon>
        <taxon>Bifidobacteriales</taxon>
        <taxon>Bifidobacteriaceae</taxon>
        <taxon>Gardnerella</taxon>
    </lineage>
</organism>
<dbReference type="AlphaFoldDB" id="A0A133NNI3"/>
<dbReference type="NCBIfam" id="TIGR01981">
    <property type="entry name" value="sufD"/>
    <property type="match status" value="1"/>
</dbReference>
<dbReference type="InterPro" id="IPR011542">
    <property type="entry name" value="SUF_FeS_clus_asmbl_SufD"/>
</dbReference>
<protein>
    <submittedName>
        <fullName evidence="4">FeS assembly protein SufD</fullName>
    </submittedName>
</protein>